<comment type="caution">
    <text evidence="2">The sequence shown here is derived from an EMBL/GenBank/DDBJ whole genome shotgun (WGS) entry which is preliminary data.</text>
</comment>
<dbReference type="InterPro" id="IPR036390">
    <property type="entry name" value="WH_DNA-bd_sf"/>
</dbReference>
<dbReference type="PANTHER" id="PTHR34293">
    <property type="entry name" value="HTH-TYPE TRANSCRIPTIONAL REGULATOR TRMBL2"/>
    <property type="match status" value="1"/>
</dbReference>
<dbReference type="Gene3D" id="1.10.10.10">
    <property type="entry name" value="Winged helix-like DNA-binding domain superfamily/Winged helix DNA-binding domain"/>
    <property type="match status" value="1"/>
</dbReference>
<evidence type="ECO:0000313" key="2">
    <source>
        <dbReference type="EMBL" id="KKU33554.1"/>
    </source>
</evidence>
<dbReference type="AlphaFoldDB" id="A0A0G1PL65"/>
<dbReference type="InterPro" id="IPR002831">
    <property type="entry name" value="Tscrpt_reg_TrmB_N"/>
</dbReference>
<dbReference type="EMBL" id="LCMG01000008">
    <property type="protein sequence ID" value="KKU33554.1"/>
    <property type="molecule type" value="Genomic_DNA"/>
</dbReference>
<gene>
    <name evidence="2" type="ORF">UX45_C0008G0003</name>
</gene>
<dbReference type="Pfam" id="PF01978">
    <property type="entry name" value="TrmB"/>
    <property type="match status" value="1"/>
</dbReference>
<organism evidence="2 3">
    <name type="scientific">Candidatus Uhrbacteria bacterium GW2011_GWF2_46_218</name>
    <dbReference type="NCBI Taxonomy" id="1619001"/>
    <lineage>
        <taxon>Bacteria</taxon>
        <taxon>Candidatus Uhriibacteriota</taxon>
    </lineage>
</organism>
<reference evidence="2 3" key="1">
    <citation type="journal article" date="2015" name="Nature">
        <title>rRNA introns, odd ribosomes, and small enigmatic genomes across a large radiation of phyla.</title>
        <authorList>
            <person name="Brown C.T."/>
            <person name="Hug L.A."/>
            <person name="Thomas B.C."/>
            <person name="Sharon I."/>
            <person name="Castelle C.J."/>
            <person name="Singh A."/>
            <person name="Wilkins M.J."/>
            <person name="Williams K.H."/>
            <person name="Banfield J.F."/>
        </authorList>
    </citation>
    <scope>NUCLEOTIDE SEQUENCE [LARGE SCALE GENOMIC DNA]</scope>
</reference>
<dbReference type="PANTHER" id="PTHR34293:SF1">
    <property type="entry name" value="HTH-TYPE TRANSCRIPTIONAL REGULATOR TRMBL2"/>
    <property type="match status" value="1"/>
</dbReference>
<protein>
    <submittedName>
        <fullName evidence="2">Transcriptional regulator, TrmB</fullName>
    </submittedName>
</protein>
<name>A0A0G1PL65_9BACT</name>
<accession>A0A0G1PL65</accession>
<dbReference type="SUPFAM" id="SSF46785">
    <property type="entry name" value="Winged helix' DNA-binding domain"/>
    <property type="match status" value="1"/>
</dbReference>
<sequence length="265" mass="29622">MERLHSSLLRLGFSQKESAMYLAALELGSAPVQTLAKRAGVNRATAYGLIDSLIERGLVSKVAKGRKGEFAAEHPERLCALLRLQQQTLNEQEHMMRELLPIFSALHNQSGQKPKIRFLEGEEGMLTTREIFLRLTGPFVQIVPLHETETHPILSKARTEHLCALHALHIPHRAILLMDKPDLSKIPTVSHGEVRVLPKEALPIKAEITVRANHVFLYTFSFHPISVVIENNEIADAIHSLFDLAWRGTEGAMGRTMGKDDALVM</sequence>
<evidence type="ECO:0000313" key="3">
    <source>
        <dbReference type="Proteomes" id="UP000034705"/>
    </source>
</evidence>
<dbReference type="InterPro" id="IPR051797">
    <property type="entry name" value="TrmB-like"/>
</dbReference>
<proteinExistence type="predicted"/>
<feature type="domain" description="Transcription regulator TrmB N-terminal" evidence="1">
    <location>
        <begin position="10"/>
        <end position="73"/>
    </location>
</feature>
<dbReference type="Proteomes" id="UP000034705">
    <property type="component" value="Unassembled WGS sequence"/>
</dbReference>
<evidence type="ECO:0000259" key="1">
    <source>
        <dbReference type="Pfam" id="PF01978"/>
    </source>
</evidence>
<dbReference type="InterPro" id="IPR036388">
    <property type="entry name" value="WH-like_DNA-bd_sf"/>
</dbReference>